<evidence type="ECO:0000259" key="8">
    <source>
        <dbReference type="SMART" id="SM01082"/>
    </source>
</evidence>
<feature type="region of interest" description="Disordered" evidence="7">
    <location>
        <begin position="93"/>
        <end position="115"/>
    </location>
</feature>
<evidence type="ECO:0000313" key="9">
    <source>
        <dbReference type="EMBL" id="KAK0740545.1"/>
    </source>
</evidence>
<dbReference type="SMART" id="SM01082">
    <property type="entry name" value="CHZ"/>
    <property type="match status" value="1"/>
</dbReference>
<gene>
    <name evidence="9" type="ORF">B0T18DRAFT_491167</name>
</gene>
<feature type="compositionally biased region" description="Acidic residues" evidence="7">
    <location>
        <begin position="42"/>
        <end position="71"/>
    </location>
</feature>
<feature type="domain" description="Histone chaperone" evidence="8">
    <location>
        <begin position="61"/>
        <end position="96"/>
    </location>
</feature>
<evidence type="ECO:0000256" key="6">
    <source>
        <dbReference type="ARBA" id="ARBA00025877"/>
    </source>
</evidence>
<keyword evidence="4" id="KW-0143">Chaperone</keyword>
<accession>A0AA40EJL5</accession>
<evidence type="ECO:0000256" key="1">
    <source>
        <dbReference type="ARBA" id="ARBA00002212"/>
    </source>
</evidence>
<dbReference type="Proteomes" id="UP001172155">
    <property type="component" value="Unassembled WGS sequence"/>
</dbReference>
<evidence type="ECO:0000256" key="5">
    <source>
        <dbReference type="ARBA" id="ARBA00023242"/>
    </source>
</evidence>
<dbReference type="InterPro" id="IPR019098">
    <property type="entry name" value="Histone_chaperone_domain_CHZ"/>
</dbReference>
<organism evidence="9 10">
    <name type="scientific">Schizothecium vesticola</name>
    <dbReference type="NCBI Taxonomy" id="314040"/>
    <lineage>
        <taxon>Eukaryota</taxon>
        <taxon>Fungi</taxon>
        <taxon>Dikarya</taxon>
        <taxon>Ascomycota</taxon>
        <taxon>Pezizomycotina</taxon>
        <taxon>Sordariomycetes</taxon>
        <taxon>Sordariomycetidae</taxon>
        <taxon>Sordariales</taxon>
        <taxon>Schizotheciaceae</taxon>
        <taxon>Schizothecium</taxon>
    </lineage>
</organism>
<comment type="caution">
    <text evidence="9">The sequence shown here is derived from an EMBL/GenBank/DDBJ whole genome shotgun (WGS) entry which is preliminary data.</text>
</comment>
<comment type="function">
    <text evidence="1">Forms a chaperone-bound H2A.Z-H2B complex that acts as a source for SWR1 complex-dependent H2A to H2A.Z histone replacement in chromatin.</text>
</comment>
<feature type="compositionally biased region" description="Low complexity" evidence="7">
    <location>
        <begin position="93"/>
        <end position="107"/>
    </location>
</feature>
<comment type="subunit">
    <text evidence="6">Forms a heterotrimer with H2A.Z-H2B, stabilizing the association of the histone dimer. Also, with a lower affinity, forms a heterotrimer with H2A-H2B.</text>
</comment>
<dbReference type="AlphaFoldDB" id="A0AA40EJL5"/>
<evidence type="ECO:0000313" key="10">
    <source>
        <dbReference type="Proteomes" id="UP001172155"/>
    </source>
</evidence>
<feature type="region of interest" description="Disordered" evidence="7">
    <location>
        <begin position="1"/>
        <end position="77"/>
    </location>
</feature>
<dbReference type="GO" id="GO:0005634">
    <property type="term" value="C:nucleus"/>
    <property type="evidence" value="ECO:0007669"/>
    <property type="project" value="UniProtKB-SubCell"/>
</dbReference>
<keyword evidence="5" id="KW-0539">Nucleus</keyword>
<evidence type="ECO:0000256" key="7">
    <source>
        <dbReference type="SAM" id="MobiDB-lite"/>
    </source>
</evidence>
<protein>
    <recommendedName>
        <fullName evidence="8">Histone chaperone domain-containing protein</fullName>
    </recommendedName>
</protein>
<comment type="subcellular location">
    <subcellularLocation>
        <location evidence="2">Nucleus</location>
    </subcellularLocation>
</comment>
<feature type="compositionally biased region" description="Polar residues" evidence="7">
    <location>
        <begin position="1"/>
        <end position="13"/>
    </location>
</feature>
<proteinExistence type="inferred from homology"/>
<evidence type="ECO:0000256" key="4">
    <source>
        <dbReference type="ARBA" id="ARBA00023186"/>
    </source>
</evidence>
<evidence type="ECO:0000256" key="2">
    <source>
        <dbReference type="ARBA" id="ARBA00004123"/>
    </source>
</evidence>
<dbReference type="Pfam" id="PF09649">
    <property type="entry name" value="CHZ"/>
    <property type="match status" value="1"/>
</dbReference>
<reference evidence="9" key="1">
    <citation type="submission" date="2023-06" db="EMBL/GenBank/DDBJ databases">
        <title>Genome-scale phylogeny and comparative genomics of the fungal order Sordariales.</title>
        <authorList>
            <consortium name="Lawrence Berkeley National Laboratory"/>
            <person name="Hensen N."/>
            <person name="Bonometti L."/>
            <person name="Westerberg I."/>
            <person name="Brannstrom I.O."/>
            <person name="Guillou S."/>
            <person name="Cros-Aarteil S."/>
            <person name="Calhoun S."/>
            <person name="Haridas S."/>
            <person name="Kuo A."/>
            <person name="Mondo S."/>
            <person name="Pangilinan J."/>
            <person name="Riley R."/>
            <person name="LaButti K."/>
            <person name="Andreopoulos B."/>
            <person name="Lipzen A."/>
            <person name="Chen C."/>
            <person name="Yanf M."/>
            <person name="Daum C."/>
            <person name="Ng V."/>
            <person name="Clum A."/>
            <person name="Steindorff A."/>
            <person name="Ohm R."/>
            <person name="Martin F."/>
            <person name="Silar P."/>
            <person name="Natvig D."/>
            <person name="Lalanne C."/>
            <person name="Gautier V."/>
            <person name="Ament-velasquez S.L."/>
            <person name="Kruys A."/>
            <person name="Hutchinson M.I."/>
            <person name="Powell A.J."/>
            <person name="Barry K."/>
            <person name="Miller A.N."/>
            <person name="Grigoriev I.V."/>
            <person name="Debuchy R."/>
            <person name="Gladieux P."/>
            <person name="Thoren M.H."/>
            <person name="Johannesson H."/>
        </authorList>
    </citation>
    <scope>NUCLEOTIDE SEQUENCE</scope>
    <source>
        <strain evidence="9">SMH3187-1</strain>
    </source>
</reference>
<evidence type="ECO:0000256" key="3">
    <source>
        <dbReference type="ARBA" id="ARBA00008057"/>
    </source>
</evidence>
<comment type="similarity">
    <text evidence="3">Belongs to the CHZ1 family.</text>
</comment>
<name>A0AA40EJL5_9PEZI</name>
<sequence>MSTGNNTGSSLQNPAALGGSAETKGKGKSLATDNVEDTSMAVDEEDDDDDKDEESDEEAEAADDDGMDEIDPNNVIGRRTRGKIIDFAAAAAQNPPRATKMRTTTRTLRSRTRRWTTPRWCPPQKLRASRNQSRGYPVKTRDELGFIPSSRRHEWRDGCENPGCSFHLYTDQMS</sequence>
<dbReference type="EMBL" id="JAUKUD010000006">
    <property type="protein sequence ID" value="KAK0740545.1"/>
    <property type="molecule type" value="Genomic_DNA"/>
</dbReference>
<keyword evidence="10" id="KW-1185">Reference proteome</keyword>